<dbReference type="EMBL" id="MU006094">
    <property type="protein sequence ID" value="KAF2839663.1"/>
    <property type="molecule type" value="Genomic_DNA"/>
</dbReference>
<dbReference type="OrthoDB" id="3795850at2759"/>
<keyword evidence="2" id="KW-1185">Reference proteome</keyword>
<accession>A0A9P4SBL6</accession>
<organism evidence="1 2">
    <name type="scientific">Patellaria atrata CBS 101060</name>
    <dbReference type="NCBI Taxonomy" id="1346257"/>
    <lineage>
        <taxon>Eukaryota</taxon>
        <taxon>Fungi</taxon>
        <taxon>Dikarya</taxon>
        <taxon>Ascomycota</taxon>
        <taxon>Pezizomycotina</taxon>
        <taxon>Dothideomycetes</taxon>
        <taxon>Dothideomycetes incertae sedis</taxon>
        <taxon>Patellariales</taxon>
        <taxon>Patellariaceae</taxon>
        <taxon>Patellaria</taxon>
    </lineage>
</organism>
<dbReference type="Proteomes" id="UP000799429">
    <property type="component" value="Unassembled WGS sequence"/>
</dbReference>
<name>A0A9P4SBL6_9PEZI</name>
<protein>
    <submittedName>
        <fullName evidence="1">Uncharacterized protein</fullName>
    </submittedName>
</protein>
<dbReference type="AlphaFoldDB" id="A0A9P4SBL6"/>
<comment type="caution">
    <text evidence="1">The sequence shown here is derived from an EMBL/GenBank/DDBJ whole genome shotgun (WGS) entry which is preliminary data.</text>
</comment>
<evidence type="ECO:0000313" key="2">
    <source>
        <dbReference type="Proteomes" id="UP000799429"/>
    </source>
</evidence>
<evidence type="ECO:0000313" key="1">
    <source>
        <dbReference type="EMBL" id="KAF2839663.1"/>
    </source>
</evidence>
<reference evidence="1" key="1">
    <citation type="journal article" date="2020" name="Stud. Mycol.">
        <title>101 Dothideomycetes genomes: a test case for predicting lifestyles and emergence of pathogens.</title>
        <authorList>
            <person name="Haridas S."/>
            <person name="Albert R."/>
            <person name="Binder M."/>
            <person name="Bloem J."/>
            <person name="Labutti K."/>
            <person name="Salamov A."/>
            <person name="Andreopoulos B."/>
            <person name="Baker S."/>
            <person name="Barry K."/>
            <person name="Bills G."/>
            <person name="Bluhm B."/>
            <person name="Cannon C."/>
            <person name="Castanera R."/>
            <person name="Culley D."/>
            <person name="Daum C."/>
            <person name="Ezra D."/>
            <person name="Gonzalez J."/>
            <person name="Henrissat B."/>
            <person name="Kuo A."/>
            <person name="Liang C."/>
            <person name="Lipzen A."/>
            <person name="Lutzoni F."/>
            <person name="Magnuson J."/>
            <person name="Mondo S."/>
            <person name="Nolan M."/>
            <person name="Ohm R."/>
            <person name="Pangilinan J."/>
            <person name="Park H.-J."/>
            <person name="Ramirez L."/>
            <person name="Alfaro M."/>
            <person name="Sun H."/>
            <person name="Tritt A."/>
            <person name="Yoshinaga Y."/>
            <person name="Zwiers L.-H."/>
            <person name="Turgeon B."/>
            <person name="Goodwin S."/>
            <person name="Spatafora J."/>
            <person name="Crous P."/>
            <person name="Grigoriev I."/>
        </authorList>
    </citation>
    <scope>NUCLEOTIDE SEQUENCE</scope>
    <source>
        <strain evidence="1">CBS 101060</strain>
    </source>
</reference>
<sequence>MDYGTKSVVTWAVPVKIETLGPHLEAYVESRPAIHALRACYRFGQGPDVYVNRLPVELLLLVEEEILTSYRDKAKSLWNKDFQCWKDDCTPMEHLSDGELREVREDCYTMMCSEESYEKRETREKNELLPAFAFSEEIEDAMAEYVADSEMWCWEHNERKDAWCSRVDYWFSRNTSLETKRKKDALPDRASGFETLRRDFGLHPFFSHQVCSNNYEATVQSPRFTFTPGSNGNTMIYLIIPNDIASEQLEGTPEFAFHLDFDRIDSMLSSIIDPSALILTPNKAARFWRAMNVLGLKPYVDETQLRAEISRTKIVQGKHQKLLHRNPPNRIFLRMEEEQARRELEKSEWPKLMNLVASTRLHIYDD</sequence>
<proteinExistence type="predicted"/>
<gene>
    <name evidence="1" type="ORF">M501DRAFT_1015758</name>
</gene>